<dbReference type="Gene3D" id="1.10.10.10">
    <property type="entry name" value="Winged helix-like DNA-binding domain superfamily/Winged helix DNA-binding domain"/>
    <property type="match status" value="1"/>
</dbReference>
<accession>M0P6J7</accession>
<dbReference type="Pfam" id="PF13404">
    <property type="entry name" value="HTH_AsnC-type"/>
    <property type="match status" value="1"/>
</dbReference>
<dbReference type="GO" id="GO:0043565">
    <property type="term" value="F:sequence-specific DNA binding"/>
    <property type="evidence" value="ECO:0007669"/>
    <property type="project" value="InterPro"/>
</dbReference>
<feature type="domain" description="HTH asnC-type" evidence="4">
    <location>
        <begin position="4"/>
        <end position="67"/>
    </location>
</feature>
<name>M0P6J7_9EURY</name>
<dbReference type="CDD" id="cd00090">
    <property type="entry name" value="HTH_ARSR"/>
    <property type="match status" value="1"/>
</dbReference>
<evidence type="ECO:0000313" key="6">
    <source>
        <dbReference type="Proteomes" id="UP000011575"/>
    </source>
</evidence>
<dbReference type="PRINTS" id="PR00033">
    <property type="entry name" value="HTHASNC"/>
</dbReference>
<dbReference type="SMART" id="SM00344">
    <property type="entry name" value="HTH_ASNC"/>
    <property type="match status" value="1"/>
</dbReference>
<evidence type="ECO:0000313" key="5">
    <source>
        <dbReference type="EMBL" id="EMA65777.1"/>
    </source>
</evidence>
<dbReference type="InterPro" id="IPR036390">
    <property type="entry name" value="WH_DNA-bd_sf"/>
</dbReference>
<dbReference type="PANTHER" id="PTHR43413">
    <property type="entry name" value="TRANSCRIPTIONAL REGULATOR, ASNC FAMILY"/>
    <property type="match status" value="1"/>
</dbReference>
<dbReference type="EMBL" id="AOJI01000032">
    <property type="protein sequence ID" value="EMA65777.1"/>
    <property type="molecule type" value="Genomic_DNA"/>
</dbReference>
<dbReference type="PATRIC" id="fig|1230454.4.peg.2775"/>
<gene>
    <name evidence="5" type="ORF">C461_13791</name>
</gene>
<sequence length="205" mass="22782">MRDLDETDLEILSLLAANARRPFSEIGERVGLSGPAVSDRVTRLEESGVIEGFTLDVDRTMLRAGVPVMIDLEFAAAEAASTDGVDPLDAARERARDADAVEHIFVTAEGDLRVYARVEGRNVREWVRRLFDGVPVADYAVTLVDEFEWTPSIEGVEFALTCAECSNTVDSEGETTRIDGEVYHFCCPSCLSRFQERYRRLEDGV</sequence>
<dbReference type="PROSITE" id="PS00519">
    <property type="entry name" value="HTH_ASNC_1"/>
    <property type="match status" value="1"/>
</dbReference>
<keyword evidence="1" id="KW-0805">Transcription regulation</keyword>
<dbReference type="SUPFAM" id="SSF46785">
    <property type="entry name" value="Winged helix' DNA-binding domain"/>
    <property type="match status" value="1"/>
</dbReference>
<dbReference type="InterPro" id="IPR056526">
    <property type="entry name" value="TRASH_HVO_1752"/>
</dbReference>
<keyword evidence="2" id="KW-0238">DNA-binding</keyword>
<proteinExistence type="predicted"/>
<dbReference type="InterPro" id="IPR000485">
    <property type="entry name" value="AsnC-type_HTH_dom"/>
</dbReference>
<dbReference type="PROSITE" id="PS50956">
    <property type="entry name" value="HTH_ASNC_2"/>
    <property type="match status" value="1"/>
</dbReference>
<dbReference type="PANTHER" id="PTHR43413:SF4">
    <property type="entry name" value="HTH-TYPE TRANSCRIPTIONAL REGULATOR LYSM"/>
    <property type="match status" value="1"/>
</dbReference>
<dbReference type="InterPro" id="IPR036388">
    <property type="entry name" value="WH-like_DNA-bd_sf"/>
</dbReference>
<dbReference type="InterPro" id="IPR019885">
    <property type="entry name" value="Tscrpt_reg_HTH_AsnC-type_CS"/>
</dbReference>
<dbReference type="InterPro" id="IPR050684">
    <property type="entry name" value="HTH-Siroheme_Decarb"/>
</dbReference>
<dbReference type="RefSeq" id="WP_008002191.1">
    <property type="nucleotide sequence ID" value="NZ_AOJI01000032.1"/>
</dbReference>
<evidence type="ECO:0000259" key="4">
    <source>
        <dbReference type="PROSITE" id="PS50956"/>
    </source>
</evidence>
<dbReference type="OrthoDB" id="33200at2157"/>
<dbReference type="Proteomes" id="UP000011575">
    <property type="component" value="Unassembled WGS sequence"/>
</dbReference>
<evidence type="ECO:0000256" key="3">
    <source>
        <dbReference type="ARBA" id="ARBA00023163"/>
    </source>
</evidence>
<keyword evidence="6" id="KW-1185">Reference proteome</keyword>
<dbReference type="AlphaFoldDB" id="M0P6J7"/>
<dbReference type="InterPro" id="IPR011991">
    <property type="entry name" value="ArsR-like_HTH"/>
</dbReference>
<dbReference type="Pfam" id="PF24273">
    <property type="entry name" value="TRASH_HVO_1752_C"/>
    <property type="match status" value="1"/>
</dbReference>
<dbReference type="SMART" id="SM00746">
    <property type="entry name" value="TRASH"/>
    <property type="match status" value="1"/>
</dbReference>
<evidence type="ECO:0000256" key="1">
    <source>
        <dbReference type="ARBA" id="ARBA00023015"/>
    </source>
</evidence>
<evidence type="ECO:0000256" key="2">
    <source>
        <dbReference type="ARBA" id="ARBA00023125"/>
    </source>
</evidence>
<protein>
    <submittedName>
        <fullName evidence="5">AsnC family transcriptional regulator</fullName>
    </submittedName>
</protein>
<dbReference type="InterPro" id="IPR011017">
    <property type="entry name" value="TRASH_dom"/>
</dbReference>
<comment type="caution">
    <text evidence="5">The sequence shown here is derived from an EMBL/GenBank/DDBJ whole genome shotgun (WGS) entry which is preliminary data.</text>
</comment>
<keyword evidence="3" id="KW-0804">Transcription</keyword>
<reference evidence="5 6" key="1">
    <citation type="journal article" date="2014" name="PLoS Genet.">
        <title>Phylogenetically driven sequencing of extremely halophilic archaea reveals strategies for static and dynamic osmo-response.</title>
        <authorList>
            <person name="Becker E.A."/>
            <person name="Seitzer P.M."/>
            <person name="Tritt A."/>
            <person name="Larsen D."/>
            <person name="Krusor M."/>
            <person name="Yao A.I."/>
            <person name="Wu D."/>
            <person name="Madern D."/>
            <person name="Eisen J.A."/>
            <person name="Darling A.E."/>
            <person name="Facciotti M.T."/>
        </authorList>
    </citation>
    <scope>NUCLEOTIDE SEQUENCE [LARGE SCALE GENOMIC DNA]</scope>
    <source>
        <strain evidence="5 6">JCM 13560</strain>
    </source>
</reference>
<dbReference type="STRING" id="1230454.C461_13791"/>
<organism evidence="5 6">
    <name type="scientific">Halorubrum aidingense JCM 13560</name>
    <dbReference type="NCBI Taxonomy" id="1230454"/>
    <lineage>
        <taxon>Archaea</taxon>
        <taxon>Methanobacteriati</taxon>
        <taxon>Methanobacteriota</taxon>
        <taxon>Stenosarchaea group</taxon>
        <taxon>Halobacteria</taxon>
        <taxon>Halobacteriales</taxon>
        <taxon>Haloferacaceae</taxon>
        <taxon>Halorubrum</taxon>
    </lineage>
</organism>
<dbReference type="InterPro" id="IPR019888">
    <property type="entry name" value="Tscrpt_reg_AsnC-like"/>
</dbReference>